<keyword evidence="3" id="KW-1185">Reference proteome</keyword>
<dbReference type="Proteomes" id="UP000321248">
    <property type="component" value="Unassembled WGS sequence"/>
</dbReference>
<name>A0A5C8KY06_9GAMM</name>
<evidence type="ECO:0000313" key="2">
    <source>
        <dbReference type="EMBL" id="TXK64483.1"/>
    </source>
</evidence>
<evidence type="ECO:0000256" key="1">
    <source>
        <dbReference type="SAM" id="MobiDB-lite"/>
    </source>
</evidence>
<dbReference type="EMBL" id="VRTS01000003">
    <property type="protein sequence ID" value="TXK64483.1"/>
    <property type="molecule type" value="Genomic_DNA"/>
</dbReference>
<comment type="caution">
    <text evidence="2">The sequence shown here is derived from an EMBL/GenBank/DDBJ whole genome shotgun (WGS) entry which is preliminary data.</text>
</comment>
<sequence>MTIEPDGGVGGGGVGSGGGGGGGVGSGGGGGGVGSGSGWGRFSSITRRARPRECGGGEDGVAELPVSTIRRSLAETEIGAAEPTTPRMKATAGTASTPKFARFNFFLALYAGGCVAGRTLLLSCESNL</sequence>
<feature type="region of interest" description="Disordered" evidence="1">
    <location>
        <begin position="75"/>
        <end position="94"/>
    </location>
</feature>
<protein>
    <submittedName>
        <fullName evidence="2">Uncharacterized protein</fullName>
    </submittedName>
</protein>
<feature type="compositionally biased region" description="Gly residues" evidence="1">
    <location>
        <begin position="7"/>
        <end position="39"/>
    </location>
</feature>
<reference evidence="2 3" key="1">
    <citation type="submission" date="2019-08" db="EMBL/GenBank/DDBJ databases">
        <authorList>
            <person name="Karlyshev A.V."/>
        </authorList>
    </citation>
    <scope>NUCLEOTIDE SEQUENCE [LARGE SCALE GENOMIC DNA]</scope>
    <source>
        <strain evidence="2 3">Alg18-2.2</strain>
    </source>
</reference>
<accession>A0A5C8KY06</accession>
<feature type="region of interest" description="Disordered" evidence="1">
    <location>
        <begin position="1"/>
        <end position="67"/>
    </location>
</feature>
<evidence type="ECO:0000313" key="3">
    <source>
        <dbReference type="Proteomes" id="UP000321248"/>
    </source>
</evidence>
<proteinExistence type="predicted"/>
<gene>
    <name evidence="2" type="ORF">FU658_06235</name>
</gene>
<dbReference type="AlphaFoldDB" id="A0A5C8KY06"/>
<organism evidence="2 3">
    <name type="scientific">Alkalisalibacterium limincola</name>
    <dbReference type="NCBI Taxonomy" id="2699169"/>
    <lineage>
        <taxon>Bacteria</taxon>
        <taxon>Pseudomonadati</taxon>
        <taxon>Pseudomonadota</taxon>
        <taxon>Gammaproteobacteria</taxon>
        <taxon>Lysobacterales</taxon>
        <taxon>Lysobacteraceae</taxon>
        <taxon>Alkalisalibacterium</taxon>
    </lineage>
</organism>